<evidence type="ECO:0000313" key="4">
    <source>
        <dbReference type="Proteomes" id="UP000001304"/>
    </source>
</evidence>
<evidence type="ECO:0000259" key="2">
    <source>
        <dbReference type="Pfam" id="PF18822"/>
    </source>
</evidence>
<evidence type="ECO:0000313" key="3">
    <source>
        <dbReference type="EMBL" id="ADM28322.1"/>
    </source>
</evidence>
<accession>E0SQZ2</accession>
<feature type="domain" description="CdvA-like coiled-coil" evidence="2">
    <location>
        <begin position="85"/>
        <end position="206"/>
    </location>
</feature>
<dbReference type="EMBL" id="CP002098">
    <property type="protein sequence ID" value="ADM28322.1"/>
    <property type="molecule type" value="Genomic_DNA"/>
</dbReference>
<feature type="coiled-coil region" evidence="1">
    <location>
        <begin position="178"/>
        <end position="205"/>
    </location>
</feature>
<keyword evidence="4" id="KW-1185">Reference proteome</keyword>
<proteinExistence type="predicted"/>
<name>E0SQZ2_IGNAA</name>
<gene>
    <name evidence="3" type="ordered locus">Igag_1520</name>
</gene>
<protein>
    <recommendedName>
        <fullName evidence="2">CdvA-like coiled-coil domain-containing protein</fullName>
    </recommendedName>
</protein>
<dbReference type="BioCyc" id="IAGG583356:GHAH-1511-MONOMER"/>
<dbReference type="InterPro" id="IPR041461">
    <property type="entry name" value="CdvA_CC"/>
</dbReference>
<keyword evidence="1" id="KW-0175">Coiled coil</keyword>
<dbReference type="Proteomes" id="UP000001304">
    <property type="component" value="Chromosome"/>
</dbReference>
<evidence type="ECO:0000256" key="1">
    <source>
        <dbReference type="SAM" id="Coils"/>
    </source>
</evidence>
<feature type="coiled-coil region" evidence="1">
    <location>
        <begin position="73"/>
        <end position="128"/>
    </location>
</feature>
<organism evidence="3 4">
    <name type="scientific">Ignisphaera aggregans (strain DSM 17230 / JCM 13409 / AQ1.S1)</name>
    <dbReference type="NCBI Taxonomy" id="583356"/>
    <lineage>
        <taxon>Archaea</taxon>
        <taxon>Thermoproteota</taxon>
        <taxon>Thermoprotei</taxon>
        <taxon>Desulfurococcales</taxon>
        <taxon>Desulfurococcaceae</taxon>
        <taxon>Ignisphaera</taxon>
    </lineage>
</organism>
<dbReference type="KEGG" id="iag:Igag_1520"/>
<dbReference type="STRING" id="583356.Igag_1520"/>
<dbReference type="Pfam" id="PF18822">
    <property type="entry name" value="CdvA"/>
    <property type="match status" value="1"/>
</dbReference>
<reference evidence="3 4" key="1">
    <citation type="journal article" date="2010" name="Stand. Genomic Sci.">
        <title>Complete genome sequence of Ignisphaera aggregans type strain (AQ1.S1).</title>
        <authorList>
            <person name="Goker M."/>
            <person name="Held B."/>
            <person name="Lapidus A."/>
            <person name="Nolan M."/>
            <person name="Spring S."/>
            <person name="Yasawong M."/>
            <person name="Lucas S."/>
            <person name="Glavina Del Rio T."/>
            <person name="Tice H."/>
            <person name="Cheng J.F."/>
            <person name="Goodwin L."/>
            <person name="Tapia R."/>
            <person name="Pitluck S."/>
            <person name="Liolios K."/>
            <person name="Ivanova N."/>
            <person name="Mavromatis K."/>
            <person name="Mikhailova N."/>
            <person name="Pati A."/>
            <person name="Chen A."/>
            <person name="Palaniappan K."/>
            <person name="Brambilla E."/>
            <person name="Land M."/>
            <person name="Hauser L."/>
            <person name="Chang Y.J."/>
            <person name="Jeffries C.D."/>
            <person name="Brettin T."/>
            <person name="Detter J.C."/>
            <person name="Han C."/>
            <person name="Rohde M."/>
            <person name="Sikorski J."/>
            <person name="Woyke T."/>
            <person name="Bristow J."/>
            <person name="Eisen J.A."/>
            <person name="Markowitz V."/>
            <person name="Hugenholtz P."/>
            <person name="Kyrpides N.C."/>
            <person name="Klenk H.P."/>
        </authorList>
    </citation>
    <scope>NUCLEOTIDE SEQUENCE [LARGE SCALE GENOMIC DNA]</scope>
    <source>
        <strain evidence="4">DSM 17230 / JCM 13409 / AQ1.S1</strain>
    </source>
</reference>
<dbReference type="AlphaFoldDB" id="E0SQZ2"/>
<dbReference type="HOGENOM" id="CLU_100857_0_0_2"/>
<sequence>MNIENVANYLGQTITDIYGRKIGVITSIYSDVDGKVTSVEIMTNDAIYETIPAERLELGVDGLKLLPEWLVAARALERKLDVLRKRIKAMEELYKKGQIPTHAYREIKEKLSKELDKAKVDVKNLKEVLRKRTYELENFVIHIEKALTHLLISYTSGELPENGFKISSDFMKFARQMALDEKKDIDKHMALIEKLEQELVTAISTTTEEQTAVNIASQTQPLAVKVVT</sequence>